<accession>A0A916NP75</accession>
<protein>
    <recommendedName>
        <fullName evidence="3">Transglutaminase-like domain-containing protein</fullName>
    </recommendedName>
</protein>
<gene>
    <name evidence="4" type="ORF">LEUCIP111803_02133</name>
</gene>
<feature type="transmembrane region" description="Helical" evidence="2">
    <location>
        <begin position="146"/>
        <end position="166"/>
    </location>
</feature>
<organism evidence="4 5">
    <name type="scientific">Leucobacter soli</name>
    <dbReference type="NCBI Taxonomy" id="2812850"/>
    <lineage>
        <taxon>Bacteria</taxon>
        <taxon>Bacillati</taxon>
        <taxon>Actinomycetota</taxon>
        <taxon>Actinomycetes</taxon>
        <taxon>Micrococcales</taxon>
        <taxon>Microbacteriaceae</taxon>
        <taxon>Leucobacter</taxon>
    </lineage>
</organism>
<name>A0A916NP75_9MICO</name>
<keyword evidence="5" id="KW-1185">Reference proteome</keyword>
<feature type="transmembrane region" description="Helical" evidence="2">
    <location>
        <begin position="666"/>
        <end position="693"/>
    </location>
</feature>
<sequence length="828" mass="87431">MTTRSRLIAASLASAAAVLLGVLAAWPIYRDPWLLVPAAVALAAGVGVAALAARRRWPGPAAALALFVVFALTVVPVAVPQSLRPFPLAPLRGIADGVAAVVLGWKQLLTLTLPVGTYQTMLVPAYLVLLLTVFLTTWIALRAGRFAPFAAFPLLAPVAFGTVFGSSAVSAPLHLGPFTISAPHELALWAGAALLGAVWVVATAGAGRRAALRLGRAESATASRGRAVRVLVGVVTLAIAVAVSLALAPALDRGARAVPRDRIDPELVIREQASPLAGYRAYKRDALFEEELFAVDAGAEPPGRLRLAVLDAYDGVDFHVGADEAGRFARFPSGDRVERPTQVAVRVGPGYSGIWAPTAELGSVPVFDGSRAAELADAFYVNRRTGAAIAVPGGRESIGLQEGDGYRAIMSAAPDPDSLGAPLAEPGVGDADLDAGFDGGFDTEAMPELSAWVAAQQQPATGEGFAELVRRLRERGYLSHALSDGEGERLWIERLSAAYGTRFEQSAGGHSAARLEQLFAQLNSQERQVGEEAPVEQLVAGVGDDEQFAAAAALVARSLGFESRVVLGVRLGGEGAGVPGVPACSDVCTGEHLAAWIEVRDASGWVPFDVSPQVEQPPQAIEKGEQLPEFPTTPEERDANEVDPPLGTGEQSDDADPAEEPPAASWIWPVLRIAGLSVAALALLALPLLFLPFAKRWRRHRRRAEADPELRALGAWQEMLDRAADAGVRVPRAAGRPEVAAVLGTAPARWAAERADRAVFSPSGIGDEEADWMWAAADADRAEREAGFGRMRRIRAAYALSSYGVMFAARRRSTEESAAELPDRTEER</sequence>
<proteinExistence type="predicted"/>
<dbReference type="AlphaFoldDB" id="A0A916NP75"/>
<reference evidence="4" key="1">
    <citation type="submission" date="2021-06" db="EMBL/GenBank/DDBJ databases">
        <authorList>
            <person name="Criscuolo A."/>
        </authorList>
    </citation>
    <scope>NUCLEOTIDE SEQUENCE</scope>
    <source>
        <strain evidence="4">CIP111803</strain>
    </source>
</reference>
<dbReference type="EMBL" id="CAJVAP010000028">
    <property type="protein sequence ID" value="CAG7617730.1"/>
    <property type="molecule type" value="Genomic_DNA"/>
</dbReference>
<evidence type="ECO:0000259" key="3">
    <source>
        <dbReference type="Pfam" id="PF01841"/>
    </source>
</evidence>
<feature type="transmembrane region" description="Helical" evidence="2">
    <location>
        <begin position="34"/>
        <end position="53"/>
    </location>
</feature>
<feature type="domain" description="Transglutaminase-like" evidence="3">
    <location>
        <begin position="524"/>
        <end position="609"/>
    </location>
</feature>
<evidence type="ECO:0000256" key="2">
    <source>
        <dbReference type="SAM" id="Phobius"/>
    </source>
</evidence>
<feature type="transmembrane region" description="Helical" evidence="2">
    <location>
        <begin position="186"/>
        <end position="206"/>
    </location>
</feature>
<comment type="caution">
    <text evidence="4">The sequence shown here is derived from an EMBL/GenBank/DDBJ whole genome shotgun (WGS) entry which is preliminary data.</text>
</comment>
<dbReference type="InterPro" id="IPR002931">
    <property type="entry name" value="Transglutaminase-like"/>
</dbReference>
<evidence type="ECO:0000313" key="4">
    <source>
        <dbReference type="EMBL" id="CAG7617730.1"/>
    </source>
</evidence>
<feature type="transmembrane region" description="Helical" evidence="2">
    <location>
        <begin position="60"/>
        <end position="79"/>
    </location>
</feature>
<feature type="region of interest" description="Disordered" evidence="1">
    <location>
        <begin position="629"/>
        <end position="661"/>
    </location>
</feature>
<dbReference type="Proteomes" id="UP000693892">
    <property type="component" value="Unassembled WGS sequence"/>
</dbReference>
<keyword evidence="2" id="KW-0812">Transmembrane</keyword>
<evidence type="ECO:0000313" key="5">
    <source>
        <dbReference type="Proteomes" id="UP000693892"/>
    </source>
</evidence>
<feature type="transmembrane region" description="Helical" evidence="2">
    <location>
        <begin position="121"/>
        <end position="141"/>
    </location>
</feature>
<keyword evidence="2" id="KW-1133">Transmembrane helix</keyword>
<evidence type="ECO:0000256" key="1">
    <source>
        <dbReference type="SAM" id="MobiDB-lite"/>
    </source>
</evidence>
<dbReference type="Pfam" id="PF01841">
    <property type="entry name" value="Transglut_core"/>
    <property type="match status" value="1"/>
</dbReference>
<keyword evidence="2" id="KW-0472">Membrane</keyword>
<dbReference type="RefSeq" id="WP_218116066.1">
    <property type="nucleotide sequence ID" value="NZ_CAJVAP010000028.1"/>
</dbReference>
<feature type="transmembrane region" description="Helical" evidence="2">
    <location>
        <begin position="227"/>
        <end position="251"/>
    </location>
</feature>